<dbReference type="KEGG" id="vg:24606967"/>
<proteinExistence type="predicted"/>
<name>A0A0A0RMD9_9CAUD</name>
<dbReference type="GeneID" id="24606967"/>
<reference evidence="1 2" key="1">
    <citation type="submission" date="2014-07" db="EMBL/GenBank/DDBJ databases">
        <title>Complete Genome of Bacillus megaterium Myophage Mater.</title>
        <authorList>
            <person name="Lancaster J.C."/>
            <person name="Hodde M.K."/>
            <person name="Hernandez A.C."/>
            <person name="Everett G.F.K."/>
        </authorList>
    </citation>
    <scope>NUCLEOTIDE SEQUENCE [LARGE SCALE GENOMIC DNA]</scope>
</reference>
<protein>
    <submittedName>
        <fullName evidence="1">Uncharacterized protein</fullName>
    </submittedName>
</protein>
<organism evidence="1 2">
    <name type="scientific">Bacillus phage Mater</name>
    <dbReference type="NCBI Taxonomy" id="1540090"/>
    <lineage>
        <taxon>Viruses</taxon>
        <taxon>Duplodnaviria</taxon>
        <taxon>Heunggongvirae</taxon>
        <taxon>Uroviricota</taxon>
        <taxon>Caudoviricetes</taxon>
        <taxon>Herelleviridae</taxon>
        <taxon>Bastillevirinae</taxon>
        <taxon>Matervirus</taxon>
        <taxon>Matervirus mater</taxon>
    </lineage>
</organism>
<evidence type="ECO:0000313" key="2">
    <source>
        <dbReference type="Proteomes" id="UP000030206"/>
    </source>
</evidence>
<sequence length="69" mass="8065">MSYVRMELYMMDGSIIRAYFKAYGLSDFERMMENNDVIQNLDGTLDIIVDDIAYYHKISPFAGMKIVKL</sequence>
<dbReference type="RefSeq" id="YP_009151027.1">
    <property type="nucleotide sequence ID" value="NC_027366.1"/>
</dbReference>
<dbReference type="Proteomes" id="UP000030206">
    <property type="component" value="Segment"/>
</dbReference>
<accession>A0A0A0RMD9</accession>
<keyword evidence="2" id="KW-1185">Reference proteome</keyword>
<gene>
    <name evidence="1" type="ORF">CPT_Mater68</name>
</gene>
<evidence type="ECO:0000313" key="1">
    <source>
        <dbReference type="EMBL" id="AIW03225.1"/>
    </source>
</evidence>
<dbReference type="EMBL" id="KM236245">
    <property type="protein sequence ID" value="AIW03225.1"/>
    <property type="molecule type" value="Genomic_DNA"/>
</dbReference>